<name>A0A4P9UTJ2_METBY</name>
<dbReference type="AlphaFoldDB" id="A0A4P9UTJ2"/>
<dbReference type="Proteomes" id="UP000305881">
    <property type="component" value="Chromosome"/>
</dbReference>
<protein>
    <submittedName>
        <fullName evidence="1">Uncharacterized protein</fullName>
    </submittedName>
</protein>
<accession>A0A4P9UTJ2</accession>
<organism evidence="1 2">
    <name type="scientific">Methylotuvimicrobium buryatense</name>
    <name type="common">Methylomicrobium buryatense</name>
    <dbReference type="NCBI Taxonomy" id="95641"/>
    <lineage>
        <taxon>Bacteria</taxon>
        <taxon>Pseudomonadati</taxon>
        <taxon>Pseudomonadota</taxon>
        <taxon>Gammaproteobacteria</taxon>
        <taxon>Methylococcales</taxon>
        <taxon>Methylococcaceae</taxon>
        <taxon>Methylotuvimicrobium</taxon>
    </lineage>
</organism>
<dbReference type="KEGG" id="mbur:EQU24_19090"/>
<proteinExistence type="predicted"/>
<evidence type="ECO:0000313" key="1">
    <source>
        <dbReference type="EMBL" id="QCW84922.1"/>
    </source>
</evidence>
<sequence>MHPSSNSQFGNQKGCGVCLARMSAAGADFCSSAIAELHGCNECRKCRSIFLSCIALLHAILGVMQNLHSHHPWRLAAAKPPWMGLRRSSTGIPHTLKSAKLLKLGIAGKTRRLYST</sequence>
<dbReference type="EMBL" id="CP035467">
    <property type="protein sequence ID" value="QCW84922.1"/>
    <property type="molecule type" value="Genomic_DNA"/>
</dbReference>
<evidence type="ECO:0000313" key="2">
    <source>
        <dbReference type="Proteomes" id="UP000305881"/>
    </source>
</evidence>
<dbReference type="OrthoDB" id="5576577at2"/>
<keyword evidence="2" id="KW-1185">Reference proteome</keyword>
<gene>
    <name evidence="1" type="ORF">EQU24_19090</name>
</gene>
<reference evidence="2" key="1">
    <citation type="journal article" date="2019" name="J. Bacteriol.">
        <title>A Mutagenic Screen Identifies a TonB-Dependent Receptor Required for the Lanthanide Metal Switch in the Type I Methanotroph 'Methylotuvimicrobium buryatense' 5GB1C.</title>
        <authorList>
            <person name="Groom J.D."/>
            <person name="Ford S.M."/>
            <person name="Pesesky M.W."/>
            <person name="Lidstrom M.E."/>
        </authorList>
    </citation>
    <scope>NUCLEOTIDE SEQUENCE [LARGE SCALE GENOMIC DNA]</scope>
    <source>
        <strain evidence="2">5GB1C</strain>
    </source>
</reference>